<name>A0A7U7JS26_9STAP</name>
<organism evidence="1 2">
    <name type="scientific">Staphylococcus argenteus</name>
    <dbReference type="NCBI Taxonomy" id="985002"/>
    <lineage>
        <taxon>Bacteria</taxon>
        <taxon>Bacillati</taxon>
        <taxon>Bacillota</taxon>
        <taxon>Bacilli</taxon>
        <taxon>Bacillales</taxon>
        <taxon>Staphylococcaceae</taxon>
        <taxon>Staphylococcus</taxon>
    </lineage>
</organism>
<evidence type="ECO:0000313" key="1">
    <source>
        <dbReference type="EMBL" id="CRI19989.1"/>
    </source>
</evidence>
<accession>A0A7U7JS26</accession>
<dbReference type="AlphaFoldDB" id="A0A7U7JS26"/>
<proteinExistence type="predicted"/>
<sequence>MSRKTQHLQDFIDTYQQMLHIKKPRTEMMIFSARALHICVLFI</sequence>
<dbReference type="EMBL" id="CVOU01000015">
    <property type="protein sequence ID" value="CRI19989.1"/>
    <property type="molecule type" value="Genomic_DNA"/>
</dbReference>
<keyword evidence="2" id="KW-1185">Reference proteome</keyword>
<protein>
    <submittedName>
        <fullName evidence="1">Uncharacterized protein</fullName>
    </submittedName>
</protein>
<comment type="caution">
    <text evidence="1">The sequence shown here is derived from an EMBL/GenBank/DDBJ whole genome shotgun (WGS) entry which is preliminary data.</text>
</comment>
<gene>
    <name evidence="1" type="ORF">BN1326_30010</name>
</gene>
<evidence type="ECO:0000313" key="2">
    <source>
        <dbReference type="Proteomes" id="UP000236509"/>
    </source>
</evidence>
<reference evidence="1 2" key="1">
    <citation type="submission" date="2015-04" db="EMBL/GenBank/DDBJ databases">
        <authorList>
            <person name="Cao L."/>
            <person name="Gao C.H."/>
        </authorList>
    </citation>
    <scope>NUCLEOTIDE SEQUENCE [LARGE SCALE GENOMIC DNA]</scope>
    <source>
        <strain evidence="1 2">SH3</strain>
    </source>
</reference>
<dbReference type="Proteomes" id="UP000236509">
    <property type="component" value="Unassembled WGS sequence"/>
</dbReference>